<dbReference type="SUPFAM" id="SSF53383">
    <property type="entry name" value="PLP-dependent transferases"/>
    <property type="match status" value="1"/>
</dbReference>
<evidence type="ECO:0000256" key="3">
    <source>
        <dbReference type="ARBA" id="ARBA00012924"/>
    </source>
</evidence>
<dbReference type="KEGG" id="tcs:IMZ38_06955"/>
<comment type="cofactor">
    <cofactor evidence="1">
        <name>pyridoxal 5'-phosphate</name>
        <dbReference type="ChEBI" id="CHEBI:597326"/>
    </cofactor>
</comment>
<dbReference type="CDD" id="cd00610">
    <property type="entry name" value="OAT_like"/>
    <property type="match status" value="1"/>
</dbReference>
<keyword evidence="6 9" id="KW-0663">Pyridoxal phosphate</keyword>
<name>A0A7M1UU43_9CREN</name>
<reference evidence="10 11" key="1">
    <citation type="submission" date="2020-10" db="EMBL/GenBank/DDBJ databases">
        <title>Complete genome sequence of Thermosphaera aggregans strain 3507.</title>
        <authorList>
            <person name="Zayulina K.S."/>
            <person name="Elcheninov A.G."/>
            <person name="Toshchakov S.V."/>
            <person name="Kublanov I.V."/>
            <person name="Kochetkova T.V."/>
        </authorList>
    </citation>
    <scope>NUCLEOTIDE SEQUENCE [LARGE SCALE GENOMIC DNA]</scope>
    <source>
        <strain evidence="10 11">3507</strain>
    </source>
</reference>
<organism evidence="10 11">
    <name type="scientific">Thermosphaera chiliense</name>
    <dbReference type="NCBI Taxonomy" id="3402707"/>
    <lineage>
        <taxon>Archaea</taxon>
        <taxon>Thermoproteota</taxon>
        <taxon>Thermoprotei</taxon>
        <taxon>Desulfurococcales</taxon>
        <taxon>Desulfurococcaceae</taxon>
        <taxon>Thermosphaera</taxon>
    </lineage>
</organism>
<evidence type="ECO:0000256" key="7">
    <source>
        <dbReference type="ARBA" id="ARBA00052899"/>
    </source>
</evidence>
<evidence type="ECO:0000256" key="4">
    <source>
        <dbReference type="ARBA" id="ARBA00022576"/>
    </source>
</evidence>
<dbReference type="Gene3D" id="3.40.640.10">
    <property type="entry name" value="Type I PLP-dependent aspartate aminotransferase-like (Major domain)"/>
    <property type="match status" value="1"/>
</dbReference>
<evidence type="ECO:0000256" key="2">
    <source>
        <dbReference type="ARBA" id="ARBA00008954"/>
    </source>
</evidence>
<dbReference type="EMBL" id="CP063144">
    <property type="protein sequence ID" value="QOR95183.1"/>
    <property type="molecule type" value="Genomic_DNA"/>
</dbReference>
<keyword evidence="5 10" id="KW-0808">Transferase</keyword>
<dbReference type="PANTHER" id="PTHR11986:SF58">
    <property type="entry name" value="LEUCINE_METHIONINE RACEMASE"/>
    <property type="match status" value="1"/>
</dbReference>
<evidence type="ECO:0000256" key="6">
    <source>
        <dbReference type="ARBA" id="ARBA00022898"/>
    </source>
</evidence>
<dbReference type="GO" id="GO:0004587">
    <property type="term" value="F:ornithine aminotransferase activity"/>
    <property type="evidence" value="ECO:0007669"/>
    <property type="project" value="UniProtKB-EC"/>
</dbReference>
<dbReference type="InterPro" id="IPR005814">
    <property type="entry name" value="Aminotrans_3"/>
</dbReference>
<dbReference type="FunFam" id="3.40.640.10:FF:000013">
    <property type="entry name" value="4-aminobutyrate aminotransferase"/>
    <property type="match status" value="1"/>
</dbReference>
<comment type="similarity">
    <text evidence="2 9">Belongs to the class-III pyridoxal-phosphate-dependent aminotransferase family.</text>
</comment>
<evidence type="ECO:0000313" key="10">
    <source>
        <dbReference type="EMBL" id="QOR95183.1"/>
    </source>
</evidence>
<dbReference type="Pfam" id="PF00202">
    <property type="entry name" value="Aminotran_3"/>
    <property type="match status" value="1"/>
</dbReference>
<keyword evidence="4 10" id="KW-0032">Aminotransferase</keyword>
<dbReference type="InterPro" id="IPR050103">
    <property type="entry name" value="Class-III_PLP-dep_AT"/>
</dbReference>
<protein>
    <recommendedName>
        <fullName evidence="8">Ornithine aminotransferase</fullName>
        <ecNumber evidence="3">2.6.1.13</ecNumber>
    </recommendedName>
</protein>
<dbReference type="Proteomes" id="UP000593766">
    <property type="component" value="Chromosome"/>
</dbReference>
<dbReference type="InterPro" id="IPR015422">
    <property type="entry name" value="PyrdxlP-dep_Trfase_small"/>
</dbReference>
<dbReference type="AlphaFoldDB" id="A0A7M1UU43"/>
<evidence type="ECO:0000256" key="1">
    <source>
        <dbReference type="ARBA" id="ARBA00001933"/>
    </source>
</evidence>
<evidence type="ECO:0000256" key="8">
    <source>
        <dbReference type="ARBA" id="ARBA00073894"/>
    </source>
</evidence>
<evidence type="ECO:0000313" key="11">
    <source>
        <dbReference type="Proteomes" id="UP000593766"/>
    </source>
</evidence>
<keyword evidence="11" id="KW-1185">Reference proteome</keyword>
<evidence type="ECO:0000256" key="5">
    <source>
        <dbReference type="ARBA" id="ARBA00022679"/>
    </source>
</evidence>
<accession>A0A7M1UU43</accession>
<sequence>MKGVSLAHPITIVKGRNALLYDINGKEYVDFTSGIGVTSLGHANPELVKTVTEQLEKLWHTCFMVTNYPSCAELAEKLAKIAPGVSEKQVLFQNSGSEAVDNAIKIARQVTGRYYIVSYENSFHGRGAYGFALSATGKWKPYKVGFDPLPPGVELIPYPYCYRCPFKQEYPGCGLACLDYVKKWFINTRVPLERTAGFLIEVVQGEGGYVVAPLDYVRELKKFLEENNVLLIDDEVQAGWGRTGKLWAIENFGVEPDIMTTAKAIANGLPLSAVVGRKELMEKTHPGSFGGTYGGNPVSCAAALKVIEVMQRDRLPERAVELGEMVRKRLNELYEKYEIVGDVRGLGVMQAIELVKDRKTKEPASSETSKVIDKARDKGLLLLKAGLYHNVIRLHPPLTIEKEILEKGLDLLEESLKEVLKV</sequence>
<dbReference type="GO" id="GO:0042802">
    <property type="term" value="F:identical protein binding"/>
    <property type="evidence" value="ECO:0007669"/>
    <property type="project" value="TreeGrafter"/>
</dbReference>
<dbReference type="EC" id="2.6.1.13" evidence="3"/>
<gene>
    <name evidence="10" type="ORF">IMZ38_06955</name>
</gene>
<dbReference type="PIRSF" id="PIRSF000521">
    <property type="entry name" value="Transaminase_4ab_Lys_Orn"/>
    <property type="match status" value="1"/>
</dbReference>
<comment type="catalytic activity">
    <reaction evidence="7">
        <text>L-ornithine + 2-oxoglutarate = L-glutamate 5-semialdehyde + L-glutamate</text>
        <dbReference type="Rhea" id="RHEA:25160"/>
        <dbReference type="ChEBI" id="CHEBI:16810"/>
        <dbReference type="ChEBI" id="CHEBI:29985"/>
        <dbReference type="ChEBI" id="CHEBI:46911"/>
        <dbReference type="ChEBI" id="CHEBI:58066"/>
        <dbReference type="EC" id="2.6.1.13"/>
    </reaction>
</comment>
<proteinExistence type="inferred from homology"/>
<dbReference type="PANTHER" id="PTHR11986">
    <property type="entry name" value="AMINOTRANSFERASE CLASS III"/>
    <property type="match status" value="1"/>
</dbReference>
<dbReference type="GO" id="GO:0030170">
    <property type="term" value="F:pyridoxal phosphate binding"/>
    <property type="evidence" value="ECO:0007669"/>
    <property type="project" value="InterPro"/>
</dbReference>
<dbReference type="Gene3D" id="3.90.1150.10">
    <property type="entry name" value="Aspartate Aminotransferase, domain 1"/>
    <property type="match status" value="1"/>
</dbReference>
<dbReference type="OrthoDB" id="6534at2157"/>
<dbReference type="InterPro" id="IPR015424">
    <property type="entry name" value="PyrdxlP-dep_Trfase"/>
</dbReference>
<evidence type="ECO:0000256" key="9">
    <source>
        <dbReference type="RuleBase" id="RU003560"/>
    </source>
</evidence>
<dbReference type="InterPro" id="IPR015421">
    <property type="entry name" value="PyrdxlP-dep_Trfase_major"/>
</dbReference>